<keyword evidence="3" id="KW-0175">Coiled coil</keyword>
<dbReference type="InterPro" id="IPR036388">
    <property type="entry name" value="WH-like_DNA-bd_sf"/>
</dbReference>
<keyword evidence="6" id="KW-1185">Reference proteome</keyword>
<dbReference type="InterPro" id="IPR016032">
    <property type="entry name" value="Sig_transdc_resp-reg_C-effctor"/>
</dbReference>
<dbReference type="PRINTS" id="PR00038">
    <property type="entry name" value="HTHLUXR"/>
</dbReference>
<dbReference type="SMART" id="SM00421">
    <property type="entry name" value="HTH_LUXR"/>
    <property type="match status" value="1"/>
</dbReference>
<dbReference type="Pfam" id="PF00196">
    <property type="entry name" value="GerE"/>
    <property type="match status" value="1"/>
</dbReference>
<evidence type="ECO:0000313" key="5">
    <source>
        <dbReference type="EMBL" id="GAA2035412.1"/>
    </source>
</evidence>
<accession>A0ABP5FWI7</accession>
<dbReference type="PANTHER" id="PTHR16305:SF35">
    <property type="entry name" value="TRANSCRIPTIONAL ACTIVATOR DOMAIN"/>
    <property type="match status" value="1"/>
</dbReference>
<evidence type="ECO:0000259" key="4">
    <source>
        <dbReference type="PROSITE" id="PS50043"/>
    </source>
</evidence>
<feature type="coiled-coil region" evidence="3">
    <location>
        <begin position="640"/>
        <end position="667"/>
    </location>
</feature>
<dbReference type="Gene3D" id="1.10.10.10">
    <property type="entry name" value="Winged helix-like DNA-binding domain superfamily/Winged helix DNA-binding domain"/>
    <property type="match status" value="1"/>
</dbReference>
<keyword evidence="1" id="KW-0547">Nucleotide-binding</keyword>
<reference evidence="6" key="1">
    <citation type="journal article" date="2019" name="Int. J. Syst. Evol. Microbiol.">
        <title>The Global Catalogue of Microorganisms (GCM) 10K type strain sequencing project: providing services to taxonomists for standard genome sequencing and annotation.</title>
        <authorList>
            <consortium name="The Broad Institute Genomics Platform"/>
            <consortium name="The Broad Institute Genome Sequencing Center for Infectious Disease"/>
            <person name="Wu L."/>
            <person name="Ma J."/>
        </authorList>
    </citation>
    <scope>NUCLEOTIDE SEQUENCE [LARGE SCALE GENOMIC DNA]</scope>
    <source>
        <strain evidence="6">JCM 15672</strain>
    </source>
</reference>
<dbReference type="Gene3D" id="3.40.50.300">
    <property type="entry name" value="P-loop containing nucleotide triphosphate hydrolases"/>
    <property type="match status" value="1"/>
</dbReference>
<comment type="caution">
    <text evidence="5">The sequence shown here is derived from an EMBL/GenBank/DDBJ whole genome shotgun (WGS) entry which is preliminary data.</text>
</comment>
<dbReference type="InterPro" id="IPR041664">
    <property type="entry name" value="AAA_16"/>
</dbReference>
<name>A0ABP5FWI7_9MICO</name>
<keyword evidence="2" id="KW-0067">ATP-binding</keyword>
<dbReference type="PROSITE" id="PS00622">
    <property type="entry name" value="HTH_LUXR_1"/>
    <property type="match status" value="1"/>
</dbReference>
<proteinExistence type="predicted"/>
<dbReference type="SUPFAM" id="SSF52540">
    <property type="entry name" value="P-loop containing nucleoside triphosphate hydrolases"/>
    <property type="match status" value="1"/>
</dbReference>
<protein>
    <submittedName>
        <fullName evidence="5">LuxR family transcriptional regulator</fullName>
    </submittedName>
</protein>
<dbReference type="InterPro" id="IPR003593">
    <property type="entry name" value="AAA+_ATPase"/>
</dbReference>
<dbReference type="PANTHER" id="PTHR16305">
    <property type="entry name" value="TESTICULAR SOLUBLE ADENYLYL CYCLASE"/>
    <property type="match status" value="1"/>
</dbReference>
<feature type="domain" description="HTH luxR-type" evidence="4">
    <location>
        <begin position="873"/>
        <end position="938"/>
    </location>
</feature>
<dbReference type="RefSeq" id="WP_344372592.1">
    <property type="nucleotide sequence ID" value="NZ_BAAAPW010000002.1"/>
</dbReference>
<evidence type="ECO:0000256" key="1">
    <source>
        <dbReference type="ARBA" id="ARBA00022741"/>
    </source>
</evidence>
<evidence type="ECO:0000256" key="3">
    <source>
        <dbReference type="SAM" id="Coils"/>
    </source>
</evidence>
<dbReference type="Proteomes" id="UP001501196">
    <property type="component" value="Unassembled WGS sequence"/>
</dbReference>
<dbReference type="CDD" id="cd06170">
    <property type="entry name" value="LuxR_C_like"/>
    <property type="match status" value="1"/>
</dbReference>
<dbReference type="InterPro" id="IPR027417">
    <property type="entry name" value="P-loop_NTPase"/>
</dbReference>
<dbReference type="SMART" id="SM00382">
    <property type="entry name" value="AAA"/>
    <property type="match status" value="1"/>
</dbReference>
<dbReference type="Pfam" id="PF13191">
    <property type="entry name" value="AAA_16"/>
    <property type="match status" value="1"/>
</dbReference>
<dbReference type="PROSITE" id="PS50043">
    <property type="entry name" value="HTH_LUXR_2"/>
    <property type="match status" value="1"/>
</dbReference>
<evidence type="ECO:0000313" key="6">
    <source>
        <dbReference type="Proteomes" id="UP001501196"/>
    </source>
</evidence>
<evidence type="ECO:0000256" key="2">
    <source>
        <dbReference type="ARBA" id="ARBA00022840"/>
    </source>
</evidence>
<dbReference type="EMBL" id="BAAAPW010000002">
    <property type="protein sequence ID" value="GAA2035412.1"/>
    <property type="molecule type" value="Genomic_DNA"/>
</dbReference>
<gene>
    <name evidence="5" type="ORF">GCM10009819_19860</name>
</gene>
<organism evidence="5 6">
    <name type="scientific">Agromyces tropicus</name>
    <dbReference type="NCBI Taxonomy" id="555371"/>
    <lineage>
        <taxon>Bacteria</taxon>
        <taxon>Bacillati</taxon>
        <taxon>Actinomycetota</taxon>
        <taxon>Actinomycetes</taxon>
        <taxon>Micrococcales</taxon>
        <taxon>Microbacteriaceae</taxon>
        <taxon>Agromyces</taxon>
    </lineage>
</organism>
<dbReference type="SUPFAM" id="SSF46894">
    <property type="entry name" value="C-terminal effector domain of the bipartite response regulators"/>
    <property type="match status" value="1"/>
</dbReference>
<dbReference type="InterPro" id="IPR000792">
    <property type="entry name" value="Tscrpt_reg_LuxR_C"/>
</dbReference>
<sequence length="941" mass="101132">MGADPPRLAGRERELAVLSHELDAVLRGEARTVLITGEPGIGKTALMQAACHAVGERAVVLTARNLPLTTRVPNLAVRSLLAQAEGDGGDAPARSPAPVRLDDAVQHLLRDRPVIVAIDDLQWADSSTLDALMFLVGGAEDRPLGVVATLRSGSGRDIDRWRADLVRLPGTRVLDVGRLDRLGVRDLIATELGAPPHETLVTDVLARTGGNPYHVRLLIAGIDPGSLEAPATAPGLDAALLQAWSRMPEAARELTVMLAIHGKPVRPAVLAEIDPTWHDAPRDLRPAIALRVLDQDDDGRLWFHHPLIAELLVASVPAVERRERHAALARSTLRAIGSGMDGPDVLVDLADHYAGAGDADACIAASRRAITALAGVDDATRLRLARRNAELLAVASEVDAAFERDVLEEWADAASAVGEDEDEFGAATALLEHIDRDADPTGTAELLLRRQRLQFRIGGELNTVAAAREVLEFAAADPDGRPYALALSDLAHAENLAGDPASAAHAAEAVERARRLGDTEALAYALAAAGQEAARTRDLDAAARLAEETFAVAVPNGHYWPAALASFWEAYSMPTYRRAATRLRELREVLVAAGAPHRVTTAMAATEASSWLTIGEVRDVREALRFVRTEQPPDYVDLSLRAIEALLAAYQGRVDEAESHLQRARERFPHIPSYVIPSRAVAEGTTSIVAGDPAAALGVLIPAMTAHPGTHGTEWLVPLAARALADRVDAARDRREPTAGALSELAAFRDEHPQVLPRRMGTSYPRDLVALDALSDAEVARARDDDDAFERWAAAADACAAAELAWEEAYACRRGAERGLARDQGTRSRAVGLLRRGAAIAERTSSEGLAADLESLAAWSRVRLHEDVAVDDDAVSDFPLTRRERELLPYIVDGRTYAEIAALLTISEKTVSSHISNLLRKTGAANRVDLARMMRRRERSA</sequence>